<dbReference type="OrthoDB" id="5187715at2"/>
<feature type="compositionally biased region" description="Basic and acidic residues" evidence="1">
    <location>
        <begin position="1"/>
        <end position="18"/>
    </location>
</feature>
<dbReference type="Pfam" id="PF04977">
    <property type="entry name" value="DivIC"/>
    <property type="match status" value="1"/>
</dbReference>
<keyword evidence="3" id="KW-0131">Cell cycle</keyword>
<proteinExistence type="predicted"/>
<evidence type="ECO:0000256" key="1">
    <source>
        <dbReference type="SAM" id="MobiDB-lite"/>
    </source>
</evidence>
<feature type="transmembrane region" description="Helical" evidence="2">
    <location>
        <begin position="66"/>
        <end position="87"/>
    </location>
</feature>
<keyword evidence="2" id="KW-0812">Transmembrane</keyword>
<gene>
    <name evidence="3" type="ORF">FB459_3288</name>
</gene>
<keyword evidence="2" id="KW-1133">Transmembrane helix</keyword>
<dbReference type="AlphaFoldDB" id="A0A542EK66"/>
<organism evidence="3 4">
    <name type="scientific">Yimella lutea</name>
    <dbReference type="NCBI Taxonomy" id="587872"/>
    <lineage>
        <taxon>Bacteria</taxon>
        <taxon>Bacillati</taxon>
        <taxon>Actinomycetota</taxon>
        <taxon>Actinomycetes</taxon>
        <taxon>Micrococcales</taxon>
        <taxon>Dermacoccaceae</taxon>
        <taxon>Yimella</taxon>
    </lineage>
</organism>
<keyword evidence="4" id="KW-1185">Reference proteome</keyword>
<protein>
    <submittedName>
        <fullName evidence="3">Cell division protein FtsB</fullName>
    </submittedName>
</protein>
<evidence type="ECO:0000313" key="3">
    <source>
        <dbReference type="EMBL" id="TQJ15725.1"/>
    </source>
</evidence>
<reference evidence="3 4" key="1">
    <citation type="submission" date="2019-06" db="EMBL/GenBank/DDBJ databases">
        <title>Sequencing the genomes of 1000 actinobacteria strains.</title>
        <authorList>
            <person name="Klenk H.-P."/>
        </authorList>
    </citation>
    <scope>NUCLEOTIDE SEQUENCE [LARGE SCALE GENOMIC DNA]</scope>
    <source>
        <strain evidence="3 4">DSM 19828</strain>
    </source>
</reference>
<name>A0A542EK66_9MICO</name>
<keyword evidence="2" id="KW-0472">Membrane</keyword>
<sequence>MTRDSRPAGRNTGRDRGRSTSRPAAARRGSTRPEHRDASRGSSATGRLAAIRERTRRRPQSMKRMTILGVLLLFLAVIITPTLNSYLQQKHQINELGAQVTQKQKDVSTKETELKKWTNDPKFVKQQARDRLGFVSPGETLTVLVDENGKPVGTVDPSGKKVSTNPWYGQVWQSTLAANRGDKK</sequence>
<comment type="caution">
    <text evidence="3">The sequence shown here is derived from an EMBL/GenBank/DDBJ whole genome shotgun (WGS) entry which is preliminary data.</text>
</comment>
<feature type="region of interest" description="Disordered" evidence="1">
    <location>
        <begin position="1"/>
        <end position="58"/>
    </location>
</feature>
<keyword evidence="3" id="KW-0132">Cell division</keyword>
<accession>A0A542EK66</accession>
<evidence type="ECO:0000313" key="4">
    <source>
        <dbReference type="Proteomes" id="UP000320806"/>
    </source>
</evidence>
<dbReference type="InterPro" id="IPR007060">
    <property type="entry name" value="FtsL/DivIC"/>
</dbReference>
<dbReference type="GO" id="GO:0051301">
    <property type="term" value="P:cell division"/>
    <property type="evidence" value="ECO:0007669"/>
    <property type="project" value="UniProtKB-KW"/>
</dbReference>
<dbReference type="EMBL" id="VFMO01000001">
    <property type="protein sequence ID" value="TQJ15725.1"/>
    <property type="molecule type" value="Genomic_DNA"/>
</dbReference>
<dbReference type="Proteomes" id="UP000320806">
    <property type="component" value="Unassembled WGS sequence"/>
</dbReference>
<evidence type="ECO:0000256" key="2">
    <source>
        <dbReference type="SAM" id="Phobius"/>
    </source>
</evidence>